<comment type="caution">
    <text evidence="10">The sequence shown here is derived from an EMBL/GenBank/DDBJ whole genome shotgun (WGS) entry which is preliminary data.</text>
</comment>
<evidence type="ECO:0000313" key="10">
    <source>
        <dbReference type="EMBL" id="EZG66653.1"/>
    </source>
</evidence>
<feature type="binding site" evidence="5">
    <location>
        <position position="709"/>
    </location>
    <ligand>
        <name>Zn(2+)</name>
        <dbReference type="ChEBI" id="CHEBI:29105"/>
        <label>1</label>
    </ligand>
</feature>
<dbReference type="PRINTS" id="PR00387">
    <property type="entry name" value="PDIESTERASE1"/>
</dbReference>
<dbReference type="RefSeq" id="XP_011130547.1">
    <property type="nucleotide sequence ID" value="XM_011132245.1"/>
</dbReference>
<feature type="transmembrane region" description="Helical" evidence="8">
    <location>
        <begin position="188"/>
        <end position="209"/>
    </location>
</feature>
<evidence type="ECO:0000259" key="9">
    <source>
        <dbReference type="PROSITE" id="PS51845"/>
    </source>
</evidence>
<evidence type="ECO:0000256" key="6">
    <source>
        <dbReference type="RuleBase" id="RU363067"/>
    </source>
</evidence>
<dbReference type="PROSITE" id="PS00126">
    <property type="entry name" value="PDEASE_I_1"/>
    <property type="match status" value="1"/>
</dbReference>
<feature type="transmembrane region" description="Helical" evidence="8">
    <location>
        <begin position="109"/>
        <end position="132"/>
    </location>
</feature>
<feature type="binding site" evidence="5">
    <location>
        <position position="596"/>
    </location>
    <ligand>
        <name>Zn(2+)</name>
        <dbReference type="ChEBI" id="CHEBI:29105"/>
        <label>1</label>
    </ligand>
</feature>
<feature type="transmembrane region" description="Helical" evidence="8">
    <location>
        <begin position="287"/>
        <end position="307"/>
    </location>
</feature>
<comment type="similarity">
    <text evidence="6">Belongs to the cyclic nucleotide phosphodiesterase family.</text>
</comment>
<dbReference type="InterPro" id="IPR023174">
    <property type="entry name" value="PDEase_CS"/>
</dbReference>
<feature type="binding site" evidence="5">
    <location>
        <position position="559"/>
    </location>
    <ligand>
        <name>Zn(2+)</name>
        <dbReference type="ChEBI" id="CHEBI:29105"/>
        <label>1</label>
    </ligand>
</feature>
<dbReference type="AlphaFoldDB" id="A0A023B6P2"/>
<protein>
    <recommendedName>
        <fullName evidence="6">Phosphodiesterase</fullName>
        <ecNumber evidence="6">3.1.4.-</ecNumber>
    </recommendedName>
</protein>
<feature type="transmembrane region" description="Helical" evidence="8">
    <location>
        <begin position="258"/>
        <end position="275"/>
    </location>
</feature>
<feature type="region of interest" description="Disordered" evidence="7">
    <location>
        <begin position="842"/>
        <end position="881"/>
    </location>
</feature>
<keyword evidence="8" id="KW-1133">Transmembrane helix</keyword>
<accession>A0A023B6P2</accession>
<evidence type="ECO:0000256" key="4">
    <source>
        <dbReference type="PIRSR" id="PIRSR623088-2"/>
    </source>
</evidence>
<feature type="binding site" evidence="4">
    <location>
        <begin position="555"/>
        <end position="559"/>
    </location>
    <ligand>
        <name>AMP</name>
        <dbReference type="ChEBI" id="CHEBI:456215"/>
    </ligand>
</feature>
<dbReference type="EMBL" id="AFNH02000585">
    <property type="protein sequence ID" value="EZG66653.1"/>
    <property type="molecule type" value="Genomic_DNA"/>
</dbReference>
<keyword evidence="2 6" id="KW-0378">Hydrolase</keyword>
<proteinExistence type="inferred from homology"/>
<feature type="domain" description="PDEase" evidence="9">
    <location>
        <begin position="476"/>
        <end position="807"/>
    </location>
</feature>
<feature type="binding site" evidence="4">
    <location>
        <position position="709"/>
    </location>
    <ligand>
        <name>AMP</name>
        <dbReference type="ChEBI" id="CHEBI:456215"/>
    </ligand>
</feature>
<feature type="compositionally biased region" description="Acidic residues" evidence="7">
    <location>
        <begin position="872"/>
        <end position="881"/>
    </location>
</feature>
<evidence type="ECO:0000256" key="3">
    <source>
        <dbReference type="PIRSR" id="PIRSR623088-1"/>
    </source>
</evidence>
<keyword evidence="8" id="KW-0812">Transmembrane</keyword>
<feature type="active site" description="Proton donor" evidence="3">
    <location>
        <position position="555"/>
    </location>
</feature>
<reference evidence="10" key="1">
    <citation type="submission" date="2013-12" db="EMBL/GenBank/DDBJ databases">
        <authorList>
            <person name="Omoto C.K."/>
            <person name="Sibley D."/>
            <person name="Venepally P."/>
            <person name="Hadjithomas M."/>
            <person name="Karamycheva S."/>
            <person name="Brunk B."/>
            <person name="Roos D."/>
            <person name="Caler E."/>
            <person name="Lorenzi H."/>
        </authorList>
    </citation>
    <scope>NUCLEOTIDE SEQUENCE</scope>
</reference>
<evidence type="ECO:0000256" key="1">
    <source>
        <dbReference type="ARBA" id="ARBA00022723"/>
    </source>
</evidence>
<dbReference type="Proteomes" id="UP000019763">
    <property type="component" value="Unassembled WGS sequence"/>
</dbReference>
<dbReference type="VEuPathDB" id="CryptoDB:GNI_078030"/>
<organism evidence="10 11">
    <name type="scientific">Gregarina niphandrodes</name>
    <name type="common">Septate eugregarine</name>
    <dbReference type="NCBI Taxonomy" id="110365"/>
    <lineage>
        <taxon>Eukaryota</taxon>
        <taxon>Sar</taxon>
        <taxon>Alveolata</taxon>
        <taxon>Apicomplexa</taxon>
        <taxon>Conoidasida</taxon>
        <taxon>Gregarinasina</taxon>
        <taxon>Eugregarinorida</taxon>
        <taxon>Gregarinidae</taxon>
        <taxon>Gregarina</taxon>
    </lineage>
</organism>
<feature type="binding site" evidence="5">
    <location>
        <position position="595"/>
    </location>
    <ligand>
        <name>Zn(2+)</name>
        <dbReference type="ChEBI" id="CHEBI:29105"/>
        <label>1</label>
    </ligand>
</feature>
<dbReference type="GO" id="GO:0007165">
    <property type="term" value="P:signal transduction"/>
    <property type="evidence" value="ECO:0007669"/>
    <property type="project" value="InterPro"/>
</dbReference>
<dbReference type="PANTHER" id="PTHR11347">
    <property type="entry name" value="CYCLIC NUCLEOTIDE PHOSPHODIESTERASE"/>
    <property type="match status" value="1"/>
</dbReference>
<evidence type="ECO:0000313" key="11">
    <source>
        <dbReference type="Proteomes" id="UP000019763"/>
    </source>
</evidence>
<gene>
    <name evidence="10" type="ORF">GNI_078030</name>
</gene>
<dbReference type="Pfam" id="PF00233">
    <property type="entry name" value="PDEase_I"/>
    <property type="match status" value="1"/>
</dbReference>
<dbReference type="Gene3D" id="1.10.1300.10">
    <property type="entry name" value="3'5'-cyclic nucleotide phosphodiesterase, catalytic domain"/>
    <property type="match status" value="1"/>
</dbReference>
<dbReference type="InterPro" id="IPR023088">
    <property type="entry name" value="PDEase"/>
</dbReference>
<evidence type="ECO:0000256" key="7">
    <source>
        <dbReference type="SAM" id="MobiDB-lite"/>
    </source>
</evidence>
<dbReference type="CDD" id="cd00077">
    <property type="entry name" value="HDc"/>
    <property type="match status" value="1"/>
</dbReference>
<keyword evidence="8" id="KW-0472">Membrane</keyword>
<evidence type="ECO:0000256" key="5">
    <source>
        <dbReference type="PIRSR" id="PIRSR623088-3"/>
    </source>
</evidence>
<dbReference type="OrthoDB" id="342865at2759"/>
<dbReference type="InterPro" id="IPR036971">
    <property type="entry name" value="PDEase_catalytic_dom_sf"/>
</dbReference>
<keyword evidence="1 5" id="KW-0479">Metal-binding</keyword>
<sequence>MSETHQDNASQDGGGSLEKSTDRSVVRMKTSISRAPSMTSASSVDVQATGCNPLYFIFHPGQVPREVFRSVAANRWIECRKAIQLFPLRFRDAKEEVEYKSLLNEDHSVMPHLAAGNTLFILFVLIVTAIGFDYPRHAWFIAHKMGATLYLGFVAMLISILGNVYLYFQIQLEVQIKWIRTHRELNYYIVNIISIVALQMWGLALTIHANEIEPLDFNNPLGNQDVLHVKMWVDGLANATMLLPIVQCDMFLNTLSRWSIYFHLFVLCSYLANRMGTLGSLSARALVAGNILDLVAFTVLYLFGWAARWYRELQHRASVVNVKQSQQSLQRVLQHKSKKRRTQSAAEELIGIFTTCQQILEDRGRTEREAIKLLQDCQKQLSQDQQAEETGGVVGTDEAADPMKLAEDVDEDMQENAFMNMYRVAKRRQGADTAKAAAERRTGARKTSAVRFGTTTSERAYHAEEAPSRVGEIATVTIGGVTLPSLTIQEELKSVVGADTQWSVIQCSNTCVSPFMEVAWSLTESLLPFFDVKPEVLLGTLYIISKLYWAQNPYHSPEHAAQVAHSASAFVHTMDVKKFLTELDLAALILGALGHDVGHPGRTNNYYVQANSMIALASNDTSTLESTHNFLLQRIIGHLPEVHLFVNLTADENRSIRKMMQQLILITDMGKHFDFISRLRLRRSNPDFDMMLNESDKLLAMQLAVKAGDISHVGMGWDNHEAWTTRLVYENMQQGDDEAKRNMMISPLCDRESTDNFSATQAGFVNFIALPLFQELAEIDPTGNIASVVLANVQTNKARWDTRGRPSFDKDPKKKIAPPVFPMACIKVLLTATTFKALAMEEEETAETAAQPATKLTTVEPETAKAETAAEPAEEEQAEEE</sequence>
<dbReference type="GeneID" id="22912834"/>
<dbReference type="GO" id="GO:0004114">
    <property type="term" value="F:3',5'-cyclic-nucleotide phosphodiesterase activity"/>
    <property type="evidence" value="ECO:0007669"/>
    <property type="project" value="InterPro"/>
</dbReference>
<dbReference type="GO" id="GO:0046872">
    <property type="term" value="F:metal ion binding"/>
    <property type="evidence" value="ECO:0007669"/>
    <property type="project" value="UniProtKB-KW"/>
</dbReference>
<dbReference type="SUPFAM" id="SSF109604">
    <property type="entry name" value="HD-domain/PDEase-like"/>
    <property type="match status" value="1"/>
</dbReference>
<evidence type="ECO:0000256" key="2">
    <source>
        <dbReference type="ARBA" id="ARBA00022801"/>
    </source>
</evidence>
<dbReference type="SMART" id="SM00471">
    <property type="entry name" value="HDc"/>
    <property type="match status" value="1"/>
</dbReference>
<evidence type="ECO:0000256" key="8">
    <source>
        <dbReference type="SAM" id="Phobius"/>
    </source>
</evidence>
<feature type="binding site" evidence="4">
    <location>
        <position position="596"/>
    </location>
    <ligand>
        <name>AMP</name>
        <dbReference type="ChEBI" id="CHEBI:456215"/>
    </ligand>
</feature>
<dbReference type="EC" id="3.1.4.-" evidence="6"/>
<dbReference type="InterPro" id="IPR003607">
    <property type="entry name" value="HD/PDEase_dom"/>
</dbReference>
<dbReference type="PROSITE" id="PS51845">
    <property type="entry name" value="PDEASE_I_2"/>
    <property type="match status" value="1"/>
</dbReference>
<comment type="cofactor">
    <cofactor evidence="6">
        <name>a divalent metal cation</name>
        <dbReference type="ChEBI" id="CHEBI:60240"/>
    </cofactor>
    <text evidence="6">Binds 2 divalent metal cations per subunit. Site 1 may preferentially bind zinc ions, while site 2 has a preference for magnesium and/or manganese ions.</text>
</comment>
<dbReference type="InterPro" id="IPR002073">
    <property type="entry name" value="PDEase_catalytic_dom"/>
</dbReference>
<name>A0A023B6P2_GRENI</name>
<feature type="binding site" evidence="4">
    <location>
        <position position="761"/>
    </location>
    <ligand>
        <name>AMP</name>
        <dbReference type="ChEBI" id="CHEBI:456215"/>
    </ligand>
</feature>
<feature type="transmembrane region" description="Helical" evidence="8">
    <location>
        <begin position="147"/>
        <end position="168"/>
    </location>
</feature>
<keyword evidence="11" id="KW-1185">Reference proteome</keyword>
<dbReference type="eggNOG" id="KOG3688">
    <property type="taxonomic scope" value="Eukaryota"/>
</dbReference>
<feature type="binding site" evidence="5">
    <location>
        <position position="596"/>
    </location>
    <ligand>
        <name>Zn(2+)</name>
        <dbReference type="ChEBI" id="CHEBI:29105"/>
        <label>2</label>
    </ligand>
</feature>
<feature type="region of interest" description="Disordered" evidence="7">
    <location>
        <begin position="1"/>
        <end position="25"/>
    </location>
</feature>